<dbReference type="InterPro" id="IPR019747">
    <property type="entry name" value="FERM_CS"/>
</dbReference>
<keyword evidence="4" id="KW-0009">Actin-binding</keyword>
<keyword evidence="2" id="KW-0963">Cytoplasm</keyword>
<dbReference type="GO" id="GO:0031032">
    <property type="term" value="P:actomyosin structure organization"/>
    <property type="evidence" value="ECO:0007669"/>
    <property type="project" value="TreeGrafter"/>
</dbReference>
<keyword evidence="3" id="KW-0597">Phosphoprotein</keyword>
<dbReference type="InterPro" id="IPR008379">
    <property type="entry name" value="Band_4.1_C"/>
</dbReference>
<dbReference type="Pfam" id="PF00373">
    <property type="entry name" value="FERM_M"/>
    <property type="match status" value="1"/>
</dbReference>
<dbReference type="Gene3D" id="1.20.80.10">
    <property type="match status" value="1"/>
</dbReference>
<dbReference type="Pfam" id="PF05902">
    <property type="entry name" value="4_1_CTD"/>
    <property type="match status" value="1"/>
</dbReference>
<dbReference type="SUPFAM" id="SSF54236">
    <property type="entry name" value="Ubiquitin-like"/>
    <property type="match status" value="1"/>
</dbReference>
<dbReference type="CDD" id="cd13184">
    <property type="entry name" value="FERM_C_4_1_family"/>
    <property type="match status" value="1"/>
</dbReference>
<feature type="region of interest" description="Disordered" evidence="6">
    <location>
        <begin position="827"/>
        <end position="854"/>
    </location>
</feature>
<dbReference type="Gene3D" id="2.30.29.30">
    <property type="entry name" value="Pleckstrin-homology domain (PH domain)/Phosphotyrosine-binding domain (PTB)"/>
    <property type="match status" value="1"/>
</dbReference>
<dbReference type="PRINTS" id="PR00935">
    <property type="entry name" value="BAND41"/>
</dbReference>
<feature type="compositionally biased region" description="Low complexity" evidence="6">
    <location>
        <begin position="69"/>
        <end position="81"/>
    </location>
</feature>
<dbReference type="GO" id="GO:0003779">
    <property type="term" value="F:actin binding"/>
    <property type="evidence" value="ECO:0007669"/>
    <property type="project" value="UniProtKB-KW"/>
</dbReference>
<dbReference type="Pfam" id="PF08736">
    <property type="entry name" value="FA"/>
    <property type="match status" value="1"/>
</dbReference>
<dbReference type="Gene3D" id="3.10.20.90">
    <property type="entry name" value="Phosphatidylinositol 3-kinase Catalytic Subunit, Chain A, domain 1"/>
    <property type="match status" value="1"/>
</dbReference>
<dbReference type="InterPro" id="IPR014352">
    <property type="entry name" value="FERM/acyl-CoA-bd_prot_sf"/>
</dbReference>
<feature type="compositionally biased region" description="Basic and acidic residues" evidence="6">
    <location>
        <begin position="675"/>
        <end position="702"/>
    </location>
</feature>
<feature type="compositionally biased region" description="Low complexity" evidence="6">
    <location>
        <begin position="528"/>
        <end position="537"/>
    </location>
</feature>
<dbReference type="PROSITE" id="PS50057">
    <property type="entry name" value="FERM_3"/>
    <property type="match status" value="1"/>
</dbReference>
<dbReference type="Pfam" id="PF09380">
    <property type="entry name" value="FERM_C"/>
    <property type="match status" value="1"/>
</dbReference>
<dbReference type="SUPFAM" id="SSF50729">
    <property type="entry name" value="PH domain-like"/>
    <property type="match status" value="1"/>
</dbReference>
<dbReference type="InterPro" id="IPR007477">
    <property type="entry name" value="SAB_dom"/>
</dbReference>
<dbReference type="InterPro" id="IPR019748">
    <property type="entry name" value="FERM_central"/>
</dbReference>
<name>V9KB26_CALMI</name>
<feature type="compositionally biased region" description="Basic and acidic residues" evidence="6">
    <location>
        <begin position="622"/>
        <end position="631"/>
    </location>
</feature>
<dbReference type="SMART" id="SM00295">
    <property type="entry name" value="B41"/>
    <property type="match status" value="1"/>
</dbReference>
<protein>
    <submittedName>
        <fullName evidence="8">Band 4.1-like protein 1</fullName>
    </submittedName>
</protein>
<feature type="region of interest" description="Disordered" evidence="6">
    <location>
        <begin position="428"/>
        <end position="479"/>
    </location>
</feature>
<dbReference type="InterPro" id="IPR018980">
    <property type="entry name" value="FERM_PH-like_C"/>
</dbReference>
<dbReference type="PANTHER" id="PTHR23280:SF24">
    <property type="entry name" value="BAND 4.1-LIKE PROTEIN 1"/>
    <property type="match status" value="1"/>
</dbReference>
<dbReference type="GO" id="GO:0005856">
    <property type="term" value="C:cytoskeleton"/>
    <property type="evidence" value="ECO:0007669"/>
    <property type="project" value="UniProtKB-SubCell"/>
</dbReference>
<sequence>MTTESAMDSELKNALDEQPNQEIAASKEHRLDSGKQEQDAEKDKKPEAFPKVIEEQETGETDDDRTSERTTPGKTPKSPLKGSKKPKNMPCKITLLDGTDYECEVEKRAKGQVLFDQVCDHLNLLEKDYFGLTFCDSETQKNWLDPSKDIKKQIRSAPWHFAYTVKFYPPDPTQLSEDITRYYLCLQLRDDIISGRLPCSFVTHALLGSYTVQAELGDYDPDEHSPDYISEIRFAPNQTKELEERVVELHKTYRGMTPAESEIHFLENAKKLSMYGVDLHHAKDSEGIDIMLGVCANGLLIYRDRLRINRFAWPKILKISYKRSNFYIKIRPGEYEQFESTIGFKLPNHRAAKRLWKVCIEHHTFFRLVSPEPPPKGFLVMGSRFRYSGRTQAQTRQASALIDRPAPYFERSSSKRYTMSRSLDGEFFRPASAGENHDGLLKDSEKDTSEASRTDTPVTPQSESKKSSQKSDKGDEVTTPTKIKELKFLDKPEDVLMKHQANINELKRTLQESTSIKLGHGDREKKLTTSPTSSTAKTKPKDQGENEKAKETKAAAHDCALEDGEVKPPQETSKSPRKSPMKDVLGAAAASVNATQEPSSPRKKCSEESGKSQFFLAQSTEAKQDLEERPIAAKQEALETAEQTKEHAPESLTKELHAQGDHKHTGTPAASTAHAKAEEDLKVPGKAGDSKIVLEEEKEQKKKPIQSSEADKEGLGSDTAEIIDSTLPSTSPESQSPQTQGENQLKSIDHMSEDSQEKPQYEPAKKSETIPASGVQTVKTEVSSKETPLVSETKTTVTTTQASSTLGSEAEVVSSSQTVVSEFVSSPSAVDGESKAGTATVTNNQSVTSETISTSTTTHITKSVKGGFSETRIEKRIIITGDADVDQDQALALAIKEVKQEHPDMLVTKAVVYKESEPTLEQKESESKENGSKA</sequence>
<dbReference type="CDD" id="cd14473">
    <property type="entry name" value="FERM_B-lobe"/>
    <property type="match status" value="1"/>
</dbReference>
<dbReference type="CDD" id="cd17201">
    <property type="entry name" value="FERM_F1_EPB41L1"/>
    <property type="match status" value="1"/>
</dbReference>
<feature type="region of interest" description="Disordered" evidence="6">
    <location>
        <begin position="1"/>
        <end position="89"/>
    </location>
</feature>
<dbReference type="FunFam" id="3.10.20.90:FF:000002">
    <property type="entry name" value="Erythrocyte protein band 4.1-like 3"/>
    <property type="match status" value="1"/>
</dbReference>
<evidence type="ECO:0000256" key="3">
    <source>
        <dbReference type="ARBA" id="ARBA00022553"/>
    </source>
</evidence>
<proteinExistence type="evidence at transcript level"/>
<dbReference type="FunFam" id="1.20.80.10:FF:000001">
    <property type="entry name" value="Erythrocyte membrane protein band 4.1"/>
    <property type="match status" value="1"/>
</dbReference>
<feature type="compositionally biased region" description="Low complexity" evidence="6">
    <location>
        <begin position="787"/>
        <end position="809"/>
    </location>
</feature>
<dbReference type="InterPro" id="IPR014847">
    <property type="entry name" value="FA"/>
</dbReference>
<dbReference type="GO" id="GO:0005886">
    <property type="term" value="C:plasma membrane"/>
    <property type="evidence" value="ECO:0007669"/>
    <property type="project" value="TreeGrafter"/>
</dbReference>
<accession>V9KB26</accession>
<reference evidence="8" key="1">
    <citation type="journal article" date="2014" name="Nature">
        <title>Elephant shark genome provides unique insights into gnathostome evolution.</title>
        <authorList>
            <consortium name="International Elephant Shark Genome Sequencing Consortium"/>
            <person name="Venkatesh B."/>
            <person name="Lee A.P."/>
            <person name="Ravi V."/>
            <person name="Maurya A.K."/>
            <person name="Lian M.M."/>
            <person name="Swann J.B."/>
            <person name="Ohta Y."/>
            <person name="Flajnik M.F."/>
            <person name="Sutoh Y."/>
            <person name="Kasahara M."/>
            <person name="Hoon S."/>
            <person name="Gangu V."/>
            <person name="Roy S.W."/>
            <person name="Irimia M."/>
            <person name="Korzh V."/>
            <person name="Kondrychyn I."/>
            <person name="Lim Z.W."/>
            <person name="Tay B.H."/>
            <person name="Tohari S."/>
            <person name="Kong K.W."/>
            <person name="Ho S."/>
            <person name="Lorente-Galdos B."/>
            <person name="Quilez J."/>
            <person name="Marques-Bonet T."/>
            <person name="Raney B.J."/>
            <person name="Ingham P.W."/>
            <person name="Tay A."/>
            <person name="Hillier L.W."/>
            <person name="Minx P."/>
            <person name="Boehm T."/>
            <person name="Wilson R.K."/>
            <person name="Brenner S."/>
            <person name="Warren W.C."/>
        </authorList>
    </citation>
    <scope>NUCLEOTIDE SEQUENCE</scope>
    <source>
        <tissue evidence="8">Testis</tissue>
    </source>
</reference>
<dbReference type="Pfam" id="PF04382">
    <property type="entry name" value="SAB"/>
    <property type="match status" value="1"/>
</dbReference>
<feature type="domain" description="FERM" evidence="7">
    <location>
        <begin position="89"/>
        <end position="370"/>
    </location>
</feature>
<feature type="compositionally biased region" description="Basic and acidic residues" evidence="6">
    <location>
        <begin position="539"/>
        <end position="568"/>
    </location>
</feature>
<feature type="compositionally biased region" description="Acidic residues" evidence="6">
    <location>
        <begin position="55"/>
        <end position="65"/>
    </location>
</feature>
<evidence type="ECO:0000256" key="1">
    <source>
        <dbReference type="ARBA" id="ARBA00004245"/>
    </source>
</evidence>
<feature type="compositionally biased region" description="Basic and acidic residues" evidence="6">
    <location>
        <begin position="435"/>
        <end position="453"/>
    </location>
</feature>
<evidence type="ECO:0000256" key="4">
    <source>
        <dbReference type="ARBA" id="ARBA00023203"/>
    </source>
</evidence>
<dbReference type="PROSITE" id="PS00661">
    <property type="entry name" value="FERM_2"/>
    <property type="match status" value="1"/>
</dbReference>
<evidence type="ECO:0000256" key="6">
    <source>
        <dbReference type="SAM" id="MobiDB-lite"/>
    </source>
</evidence>
<dbReference type="FunFam" id="2.30.29.30:FF:000001">
    <property type="entry name" value="Erythrocyte membrane protein band 4.1"/>
    <property type="match status" value="1"/>
</dbReference>
<dbReference type="Pfam" id="PF09379">
    <property type="entry name" value="FERM_N"/>
    <property type="match status" value="1"/>
</dbReference>
<dbReference type="PANTHER" id="PTHR23280">
    <property type="entry name" value="4.1 G PROTEIN"/>
    <property type="match status" value="1"/>
</dbReference>
<organism evidence="8">
    <name type="scientific">Callorhinchus milii</name>
    <name type="common">Ghost shark</name>
    <dbReference type="NCBI Taxonomy" id="7868"/>
    <lineage>
        <taxon>Eukaryota</taxon>
        <taxon>Metazoa</taxon>
        <taxon>Chordata</taxon>
        <taxon>Craniata</taxon>
        <taxon>Vertebrata</taxon>
        <taxon>Chondrichthyes</taxon>
        <taxon>Holocephali</taxon>
        <taxon>Chimaeriformes</taxon>
        <taxon>Callorhinchidae</taxon>
        <taxon>Callorhinchus</taxon>
    </lineage>
</organism>
<keyword evidence="5" id="KW-0206">Cytoskeleton</keyword>
<dbReference type="InterPro" id="IPR000798">
    <property type="entry name" value="Ez/rad/moesin-like"/>
</dbReference>
<dbReference type="InterPro" id="IPR029071">
    <property type="entry name" value="Ubiquitin-like_domsf"/>
</dbReference>
<dbReference type="PROSITE" id="PS00660">
    <property type="entry name" value="FERM_1"/>
    <property type="match status" value="1"/>
</dbReference>
<dbReference type="InterPro" id="IPR000299">
    <property type="entry name" value="FERM_domain"/>
</dbReference>
<dbReference type="PIRSF" id="PIRSF002304">
    <property type="entry name" value="Membrane_skeletal_4_1"/>
    <property type="match status" value="1"/>
</dbReference>
<dbReference type="SUPFAM" id="SSF47031">
    <property type="entry name" value="Second domain of FERM"/>
    <property type="match status" value="1"/>
</dbReference>
<dbReference type="AlphaFoldDB" id="V9KB26"/>
<feature type="compositionally biased region" description="Basic and acidic residues" evidence="6">
    <location>
        <begin position="642"/>
        <end position="664"/>
    </location>
</feature>
<dbReference type="InterPro" id="IPR018979">
    <property type="entry name" value="FERM_N"/>
</dbReference>
<evidence type="ECO:0000259" key="7">
    <source>
        <dbReference type="PROSITE" id="PS50057"/>
    </source>
</evidence>
<dbReference type="GO" id="GO:0030866">
    <property type="term" value="P:cortical actin cytoskeleton organization"/>
    <property type="evidence" value="ECO:0007669"/>
    <property type="project" value="InterPro"/>
</dbReference>
<evidence type="ECO:0000256" key="2">
    <source>
        <dbReference type="ARBA" id="ARBA00022490"/>
    </source>
</evidence>
<feature type="compositionally biased region" description="Basic and acidic residues" evidence="6">
    <location>
        <begin position="463"/>
        <end position="479"/>
    </location>
</feature>
<dbReference type="InterPro" id="IPR011993">
    <property type="entry name" value="PH-like_dom_sf"/>
</dbReference>
<evidence type="ECO:0000256" key="5">
    <source>
        <dbReference type="ARBA" id="ARBA00023212"/>
    </source>
</evidence>
<dbReference type="EMBL" id="JW862829">
    <property type="protein sequence ID" value="AFO95346.1"/>
    <property type="molecule type" value="mRNA"/>
</dbReference>
<dbReference type="InterPro" id="IPR019749">
    <property type="entry name" value="Band_41_domain"/>
</dbReference>
<dbReference type="PRINTS" id="PR00661">
    <property type="entry name" value="ERMFAMILY"/>
</dbReference>
<feature type="compositionally biased region" description="Basic and acidic residues" evidence="6">
    <location>
        <begin position="747"/>
        <end position="768"/>
    </location>
</feature>
<feature type="compositionally biased region" description="Basic and acidic residues" evidence="6">
    <location>
        <begin position="25"/>
        <end position="54"/>
    </location>
</feature>
<dbReference type="SMART" id="SM01196">
    <property type="entry name" value="FERM_C"/>
    <property type="match status" value="1"/>
</dbReference>
<comment type="subcellular location">
    <subcellularLocation>
        <location evidence="1">Cytoplasm</location>
        <location evidence="1">Cytoskeleton</location>
    </subcellularLocation>
</comment>
<evidence type="ECO:0000313" key="8">
    <source>
        <dbReference type="EMBL" id="AFO95346.1"/>
    </source>
</evidence>
<feature type="compositionally biased region" description="Low complexity" evidence="6">
    <location>
        <begin position="725"/>
        <end position="740"/>
    </location>
</feature>
<dbReference type="GO" id="GO:0005198">
    <property type="term" value="F:structural molecule activity"/>
    <property type="evidence" value="ECO:0007669"/>
    <property type="project" value="InterPro"/>
</dbReference>
<dbReference type="SMART" id="SM01195">
    <property type="entry name" value="FA"/>
    <property type="match status" value="1"/>
</dbReference>
<feature type="region of interest" description="Disordered" evidence="6">
    <location>
        <begin position="505"/>
        <end position="809"/>
    </location>
</feature>
<feature type="region of interest" description="Disordered" evidence="6">
    <location>
        <begin position="914"/>
        <end position="934"/>
    </location>
</feature>
<feature type="compositionally biased region" description="Polar residues" evidence="6">
    <location>
        <begin position="611"/>
        <end position="621"/>
    </location>
</feature>
<dbReference type="InterPro" id="IPR035963">
    <property type="entry name" value="FERM_2"/>
</dbReference>